<accession>A0A3S3PKL7</accession>
<proteinExistence type="predicted"/>
<feature type="transmembrane region" description="Helical" evidence="1">
    <location>
        <begin position="52"/>
        <end position="80"/>
    </location>
</feature>
<dbReference type="EMBL" id="QPKB01000009">
    <property type="protein sequence ID" value="RWR92742.1"/>
    <property type="molecule type" value="Genomic_DNA"/>
</dbReference>
<keyword evidence="1" id="KW-0472">Membrane</keyword>
<dbReference type="AlphaFoldDB" id="A0A3S3PKL7"/>
<reference evidence="2 3" key="1">
    <citation type="journal article" date="2019" name="Nat. Plants">
        <title>Stout camphor tree genome fills gaps in understanding of flowering plant genome evolution.</title>
        <authorList>
            <person name="Chaw S.M."/>
            <person name="Liu Y.C."/>
            <person name="Wu Y.W."/>
            <person name="Wang H.Y."/>
            <person name="Lin C.I."/>
            <person name="Wu C.S."/>
            <person name="Ke H.M."/>
            <person name="Chang L.Y."/>
            <person name="Hsu C.Y."/>
            <person name="Yang H.T."/>
            <person name="Sudianto E."/>
            <person name="Hsu M.H."/>
            <person name="Wu K.P."/>
            <person name="Wang L.N."/>
            <person name="Leebens-Mack J.H."/>
            <person name="Tsai I.J."/>
        </authorList>
    </citation>
    <scope>NUCLEOTIDE SEQUENCE [LARGE SCALE GENOMIC DNA]</scope>
    <source>
        <strain evidence="3">cv. Chaw 1501</strain>
        <tissue evidence="2">Young leaves</tissue>
    </source>
</reference>
<name>A0A3S3PKL7_9MAGN</name>
<sequence length="85" mass="9371">MKHLSFECRDSSNNRLTEEIPANGSFVPPPPVSTQGNVKVGSFWIGYSPGDFFVIVIWIGFGFYYAGCGLLGITFFILIIDICVC</sequence>
<protein>
    <submittedName>
        <fullName evidence="2">Uncharacterized protein</fullName>
    </submittedName>
</protein>
<dbReference type="Proteomes" id="UP000283530">
    <property type="component" value="Unassembled WGS sequence"/>
</dbReference>
<evidence type="ECO:0000313" key="2">
    <source>
        <dbReference type="EMBL" id="RWR92742.1"/>
    </source>
</evidence>
<keyword evidence="1" id="KW-1133">Transmembrane helix</keyword>
<keyword evidence="1" id="KW-0812">Transmembrane</keyword>
<keyword evidence="3" id="KW-1185">Reference proteome</keyword>
<comment type="caution">
    <text evidence="2">The sequence shown here is derived from an EMBL/GenBank/DDBJ whole genome shotgun (WGS) entry which is preliminary data.</text>
</comment>
<gene>
    <name evidence="2" type="ORF">CKAN_02196400</name>
</gene>
<organism evidence="2 3">
    <name type="scientific">Cinnamomum micranthum f. kanehirae</name>
    <dbReference type="NCBI Taxonomy" id="337451"/>
    <lineage>
        <taxon>Eukaryota</taxon>
        <taxon>Viridiplantae</taxon>
        <taxon>Streptophyta</taxon>
        <taxon>Embryophyta</taxon>
        <taxon>Tracheophyta</taxon>
        <taxon>Spermatophyta</taxon>
        <taxon>Magnoliopsida</taxon>
        <taxon>Magnoliidae</taxon>
        <taxon>Laurales</taxon>
        <taxon>Lauraceae</taxon>
        <taxon>Cinnamomum</taxon>
    </lineage>
</organism>
<evidence type="ECO:0000256" key="1">
    <source>
        <dbReference type="SAM" id="Phobius"/>
    </source>
</evidence>
<evidence type="ECO:0000313" key="3">
    <source>
        <dbReference type="Proteomes" id="UP000283530"/>
    </source>
</evidence>